<dbReference type="SFLD" id="SFLDS00003">
    <property type="entry name" value="Haloacid_Dehalogenase"/>
    <property type="match status" value="1"/>
</dbReference>
<dbReference type="AlphaFoldDB" id="A0AAE9MHN1"/>
<dbReference type="NCBIfam" id="NF007806">
    <property type="entry name" value="PRK10513.1"/>
    <property type="match status" value="1"/>
</dbReference>
<dbReference type="NCBIfam" id="TIGR01484">
    <property type="entry name" value="HAD-SF-IIB"/>
    <property type="match status" value="1"/>
</dbReference>
<dbReference type="InterPro" id="IPR036412">
    <property type="entry name" value="HAD-like_sf"/>
</dbReference>
<dbReference type="NCBIfam" id="TIGR00099">
    <property type="entry name" value="Cof-subfamily"/>
    <property type="match status" value="1"/>
</dbReference>
<organism evidence="1 2">
    <name type="scientific">Aeromonas encheleia</name>
    <dbReference type="NCBI Taxonomy" id="73010"/>
    <lineage>
        <taxon>Bacteria</taxon>
        <taxon>Pseudomonadati</taxon>
        <taxon>Pseudomonadota</taxon>
        <taxon>Gammaproteobacteria</taxon>
        <taxon>Aeromonadales</taxon>
        <taxon>Aeromonadaceae</taxon>
        <taxon>Aeromonas</taxon>
    </lineage>
</organism>
<dbReference type="GO" id="GO:0050308">
    <property type="term" value="F:sugar-phosphatase activity"/>
    <property type="evidence" value="ECO:0007669"/>
    <property type="project" value="UniProtKB-EC"/>
</dbReference>
<dbReference type="Gene3D" id="3.30.1240.10">
    <property type="match status" value="1"/>
</dbReference>
<dbReference type="EC" id="3.1.3.23" evidence="1"/>
<sequence>MYKLIALDMDGTLLNPQGQITPRTHAAIAAARARGVTVVLTSGRPLEGMSAYLIELGLTGPDDYVICYNGALVQQVADHRILRSQLLTGADARAIAHLADELGVNIHGFSVRQGLISPRVSTYTEHESRLVDMPINLVDFATLPLDEQIMKVMMIDPEPLLSRAISQLPAELYQRYTVVRSSPYFLEFMNKQSNKGTGVAALAEHLGLSAAQVIAVGDAGNDRHMIEYAGLGVAMGNATDEIKGLAQHTTARNDDEGVAKVIEQFILNA</sequence>
<dbReference type="InterPro" id="IPR006379">
    <property type="entry name" value="HAD-SF_hydro_IIB"/>
</dbReference>
<dbReference type="Pfam" id="PF08282">
    <property type="entry name" value="Hydrolase_3"/>
    <property type="match status" value="1"/>
</dbReference>
<dbReference type="InterPro" id="IPR023214">
    <property type="entry name" value="HAD_sf"/>
</dbReference>
<dbReference type="PROSITE" id="PS01228">
    <property type="entry name" value="COF_1"/>
    <property type="match status" value="1"/>
</dbReference>
<evidence type="ECO:0000313" key="2">
    <source>
        <dbReference type="Proteomes" id="UP001056890"/>
    </source>
</evidence>
<keyword evidence="2" id="KW-1185">Reference proteome</keyword>
<keyword evidence="1" id="KW-0378">Hydrolase</keyword>
<reference evidence="1" key="1">
    <citation type="submission" date="2022-06" db="EMBL/GenBank/DDBJ databases">
        <title>Complete Genome of Aeromonas sp. Strain SOD01 Isolated from an Urban Freshwater Stream.</title>
        <authorList>
            <person name="Williams L.E."/>
            <person name="Brysgel T."/>
            <person name="Capestro E.M."/>
            <person name="Foltz G.V."/>
            <person name="Gardner A.E."/>
            <person name="Ingrassia J."/>
            <person name="Peterson E."/>
            <person name="Arruda J."/>
            <person name="Flaherty I."/>
            <person name="Hunt M."/>
            <person name="Pappas G."/>
            <person name="Ramsaran S."/>
            <person name="Rocha M."/>
        </authorList>
    </citation>
    <scope>NUCLEOTIDE SEQUENCE</scope>
    <source>
        <strain evidence="1">SOD01</strain>
    </source>
</reference>
<dbReference type="GO" id="GO:0005829">
    <property type="term" value="C:cytosol"/>
    <property type="evidence" value="ECO:0007669"/>
    <property type="project" value="TreeGrafter"/>
</dbReference>
<dbReference type="EMBL" id="CP099717">
    <property type="protein sequence ID" value="USV57962.1"/>
    <property type="molecule type" value="Genomic_DNA"/>
</dbReference>
<dbReference type="CDD" id="cd07516">
    <property type="entry name" value="HAD_Pase"/>
    <property type="match status" value="1"/>
</dbReference>
<dbReference type="GO" id="GO:0000287">
    <property type="term" value="F:magnesium ion binding"/>
    <property type="evidence" value="ECO:0007669"/>
    <property type="project" value="UniProtKB-ARBA"/>
</dbReference>
<dbReference type="PROSITE" id="PS01229">
    <property type="entry name" value="COF_2"/>
    <property type="match status" value="1"/>
</dbReference>
<proteinExistence type="predicted"/>
<dbReference type="Proteomes" id="UP001056890">
    <property type="component" value="Chromosome"/>
</dbReference>
<accession>A0AAE9MHN1</accession>
<gene>
    <name evidence="1" type="primary">yidA</name>
    <name evidence="1" type="ORF">NHF51_01845</name>
</gene>
<dbReference type="PANTHER" id="PTHR10000">
    <property type="entry name" value="PHOSPHOSERINE PHOSPHATASE"/>
    <property type="match status" value="1"/>
</dbReference>
<dbReference type="SUPFAM" id="SSF56784">
    <property type="entry name" value="HAD-like"/>
    <property type="match status" value="1"/>
</dbReference>
<dbReference type="Gene3D" id="3.40.50.1000">
    <property type="entry name" value="HAD superfamily/HAD-like"/>
    <property type="match status" value="1"/>
</dbReference>
<evidence type="ECO:0000313" key="1">
    <source>
        <dbReference type="EMBL" id="USV57962.1"/>
    </source>
</evidence>
<protein>
    <submittedName>
        <fullName evidence="1">Sugar-phosphatase</fullName>
        <ecNumber evidence="1">3.1.3.23</ecNumber>
    </submittedName>
</protein>
<dbReference type="PANTHER" id="PTHR10000:SF8">
    <property type="entry name" value="HAD SUPERFAMILY HYDROLASE-LIKE, TYPE 3"/>
    <property type="match status" value="1"/>
</dbReference>
<dbReference type="SFLD" id="SFLDG01144">
    <property type="entry name" value="C2.B.4:_PGP_Like"/>
    <property type="match status" value="1"/>
</dbReference>
<dbReference type="RefSeq" id="WP_252995486.1">
    <property type="nucleotide sequence ID" value="NZ_CP099717.1"/>
</dbReference>
<name>A0AAE9MHN1_9GAMM</name>
<dbReference type="InterPro" id="IPR000150">
    <property type="entry name" value="Cof"/>
</dbReference>
<dbReference type="SFLD" id="SFLDG01140">
    <property type="entry name" value="C2.B:_Phosphomannomutase_and_P"/>
    <property type="match status" value="1"/>
</dbReference>